<feature type="region of interest" description="Disordered" evidence="1">
    <location>
        <begin position="159"/>
        <end position="227"/>
    </location>
</feature>
<feature type="compositionally biased region" description="Polar residues" evidence="1">
    <location>
        <begin position="199"/>
        <end position="216"/>
    </location>
</feature>
<feature type="compositionally biased region" description="Basic and acidic residues" evidence="1">
    <location>
        <begin position="44"/>
        <end position="65"/>
    </location>
</feature>
<evidence type="ECO:0000313" key="3">
    <source>
        <dbReference type="Proteomes" id="UP001497623"/>
    </source>
</evidence>
<accession>A0AAV2PY99</accession>
<dbReference type="Proteomes" id="UP001497623">
    <property type="component" value="Unassembled WGS sequence"/>
</dbReference>
<feature type="non-terminal residue" evidence="2">
    <location>
        <position position="319"/>
    </location>
</feature>
<evidence type="ECO:0000313" key="2">
    <source>
        <dbReference type="EMBL" id="CAL4067118.1"/>
    </source>
</evidence>
<organism evidence="2 3">
    <name type="scientific">Meganyctiphanes norvegica</name>
    <name type="common">Northern krill</name>
    <name type="synonym">Thysanopoda norvegica</name>
    <dbReference type="NCBI Taxonomy" id="48144"/>
    <lineage>
        <taxon>Eukaryota</taxon>
        <taxon>Metazoa</taxon>
        <taxon>Ecdysozoa</taxon>
        <taxon>Arthropoda</taxon>
        <taxon>Crustacea</taxon>
        <taxon>Multicrustacea</taxon>
        <taxon>Malacostraca</taxon>
        <taxon>Eumalacostraca</taxon>
        <taxon>Eucarida</taxon>
        <taxon>Euphausiacea</taxon>
        <taxon>Euphausiidae</taxon>
        <taxon>Meganyctiphanes</taxon>
    </lineage>
</organism>
<reference evidence="2 3" key="1">
    <citation type="submission" date="2024-05" db="EMBL/GenBank/DDBJ databases">
        <authorList>
            <person name="Wallberg A."/>
        </authorList>
    </citation>
    <scope>NUCLEOTIDE SEQUENCE [LARGE SCALE GENOMIC DNA]</scope>
</reference>
<gene>
    <name evidence="2" type="ORF">MNOR_LOCUS6204</name>
</gene>
<feature type="region of interest" description="Disordered" evidence="1">
    <location>
        <begin position="278"/>
        <end position="319"/>
    </location>
</feature>
<feature type="compositionally biased region" description="Basic and acidic residues" evidence="1">
    <location>
        <begin position="278"/>
        <end position="287"/>
    </location>
</feature>
<evidence type="ECO:0000256" key="1">
    <source>
        <dbReference type="SAM" id="MobiDB-lite"/>
    </source>
</evidence>
<protein>
    <submittedName>
        <fullName evidence="2">Uncharacterized protein</fullName>
    </submittedName>
</protein>
<keyword evidence="3" id="KW-1185">Reference proteome</keyword>
<dbReference type="AlphaFoldDB" id="A0AAV2PY99"/>
<feature type="compositionally biased region" description="Polar residues" evidence="1">
    <location>
        <begin position="23"/>
        <end position="42"/>
    </location>
</feature>
<name>A0AAV2PY99_MEGNR</name>
<dbReference type="EMBL" id="CAXKWB010002529">
    <property type="protein sequence ID" value="CAL4067118.1"/>
    <property type="molecule type" value="Genomic_DNA"/>
</dbReference>
<feature type="region of interest" description="Disordered" evidence="1">
    <location>
        <begin position="12"/>
        <end position="69"/>
    </location>
</feature>
<sequence length="319" mass="34420">MVQMSATKKILSLNGIQDVDANPGTSVMGTSSTNTSATQGASGRQHDVEKVNKKEKDIEPDHTSDSVDSGNVNISAVLASVILGEEDTVVNEEEGIFSGVKGPSVSTNQSDVKKCTCGKSKGVDSVIRSLWYDTALSVGINVPDSSKYKNPITSKIFKNVPEFGDSKSRPKSPPGPLRVHRGGYKSPPRTPKLSRENTPESQTSNKDLNPKPTITVSPFPDSNERGGTRVVLGIRVPEPEEVPSESCHVPPEERILLRSKSLPPESYRWLCSEEDGDISKTQREHSHPASGRSFDVLTAQTSLSTEPKAMSDLLPTDVK</sequence>
<proteinExistence type="predicted"/>
<comment type="caution">
    <text evidence="2">The sequence shown here is derived from an EMBL/GenBank/DDBJ whole genome shotgun (WGS) entry which is preliminary data.</text>
</comment>